<dbReference type="AlphaFoldDB" id="E3MFP0"/>
<keyword evidence="3" id="KW-1185">Reference proteome</keyword>
<dbReference type="InterPro" id="IPR001810">
    <property type="entry name" value="F-box_dom"/>
</dbReference>
<dbReference type="OMA" id="INCIRIT"/>
<evidence type="ECO:0000313" key="3">
    <source>
        <dbReference type="Proteomes" id="UP000008281"/>
    </source>
</evidence>
<proteinExistence type="predicted"/>
<protein>
    <recommendedName>
        <fullName evidence="1">F-box domain-containing protein</fullName>
    </recommendedName>
</protein>
<dbReference type="PANTHER" id="PTHR22899:SF0">
    <property type="entry name" value="F-BOX ASSOCIATED DOMAIN-CONTAINING PROTEIN-RELATED"/>
    <property type="match status" value="1"/>
</dbReference>
<feature type="domain" description="F-box" evidence="1">
    <location>
        <begin position="3"/>
        <end position="52"/>
    </location>
</feature>
<dbReference type="PANTHER" id="PTHR22899">
    <property type="entry name" value="CYCLIN-RELATED F-BOX FAMILY"/>
    <property type="match status" value="1"/>
</dbReference>
<evidence type="ECO:0000313" key="2">
    <source>
        <dbReference type="EMBL" id="EFP01191.1"/>
    </source>
</evidence>
<dbReference type="Pfam" id="PF00646">
    <property type="entry name" value="F-box"/>
    <property type="match status" value="1"/>
</dbReference>
<dbReference type="KEGG" id="crq:GCK72_008377"/>
<dbReference type="STRING" id="31234.E3MFP0"/>
<gene>
    <name evidence="2" type="ORF">CRE_24380</name>
</gene>
<dbReference type="OrthoDB" id="10626732at2759"/>
<dbReference type="InParanoid" id="E3MFP0"/>
<dbReference type="FunCoup" id="E3MFP0">
    <property type="interactions" value="1104"/>
</dbReference>
<dbReference type="eggNOG" id="ENOG502TJY2">
    <property type="taxonomic scope" value="Eukaryota"/>
</dbReference>
<dbReference type="PROSITE" id="PS50181">
    <property type="entry name" value="FBOX"/>
    <property type="match status" value="1"/>
</dbReference>
<dbReference type="Proteomes" id="UP000008281">
    <property type="component" value="Unassembled WGS sequence"/>
</dbReference>
<dbReference type="EMBL" id="DS268442">
    <property type="protein sequence ID" value="EFP01191.1"/>
    <property type="molecule type" value="Genomic_DNA"/>
</dbReference>
<reference evidence="2" key="1">
    <citation type="submission" date="2007-07" db="EMBL/GenBank/DDBJ databases">
        <title>PCAP assembly of the Caenorhabditis remanei genome.</title>
        <authorList>
            <consortium name="The Caenorhabditis remanei Sequencing Consortium"/>
            <person name="Wilson R.K."/>
        </authorList>
    </citation>
    <scope>NUCLEOTIDE SEQUENCE [LARGE SCALE GENOMIC DNA]</scope>
    <source>
        <strain evidence="2">PB4641</strain>
    </source>
</reference>
<evidence type="ECO:0000259" key="1">
    <source>
        <dbReference type="PROSITE" id="PS50181"/>
    </source>
</evidence>
<dbReference type="CTD" id="9809443"/>
<dbReference type="HOGENOM" id="CLU_028840_1_3_1"/>
<dbReference type="RefSeq" id="XP_003104917.2">
    <property type="nucleotide sequence ID" value="XM_003104869.2"/>
</dbReference>
<dbReference type="Pfam" id="PF07735">
    <property type="entry name" value="FBA_2"/>
    <property type="match status" value="1"/>
</dbReference>
<sequence>MTGFPILRLPETVREQVLSCMDLVQLVTFSLASSKTKNAVKSLGINALKSDVYLCEQRISMTTHFLDTVTVTLRFVVHLVPDQNVRLRNTATINCIRITSNSTSDHYSWWNPELGMKEMVNHVNDIFGCVNTCEVQFRDREEEFDTKILRDTLPEGTGLFISRLCEGVFTQKILEHFLSSSRRVTLQCESLTDIQHVAIQNLDVLRLRSQQIPMTLDDFLVCNASYICTGRQTLSSKEINRFLKHWITGSNPRLKYINFGMENPDVTLILKNIPYQSVPEEVERALDKNITTYSWRSTYRYFHQTMTGGWDIRNKDGTNATVTAVQRNVELVVWD</sequence>
<name>E3MFP0_CAERE</name>
<organism evidence="3">
    <name type="scientific">Caenorhabditis remanei</name>
    <name type="common">Caenorhabditis vulgaris</name>
    <dbReference type="NCBI Taxonomy" id="31234"/>
    <lineage>
        <taxon>Eukaryota</taxon>
        <taxon>Metazoa</taxon>
        <taxon>Ecdysozoa</taxon>
        <taxon>Nematoda</taxon>
        <taxon>Chromadorea</taxon>
        <taxon>Rhabditida</taxon>
        <taxon>Rhabditina</taxon>
        <taxon>Rhabditomorpha</taxon>
        <taxon>Rhabditoidea</taxon>
        <taxon>Rhabditidae</taxon>
        <taxon>Peloderinae</taxon>
        <taxon>Caenorhabditis</taxon>
    </lineage>
</organism>
<dbReference type="InterPro" id="IPR053222">
    <property type="entry name" value="Zygotic_Embryogenesis-Asso"/>
</dbReference>
<accession>E3MFP0</accession>
<dbReference type="GeneID" id="9809443"/>
<dbReference type="InterPro" id="IPR012885">
    <property type="entry name" value="F-box_Sdz-33"/>
</dbReference>